<evidence type="ECO:0000256" key="11">
    <source>
        <dbReference type="SAM" id="MobiDB-lite"/>
    </source>
</evidence>
<keyword evidence="5" id="KW-0677">Repeat</keyword>
<dbReference type="EMBL" id="VICG01000001">
    <property type="protein sequence ID" value="KAA8575952.1"/>
    <property type="molecule type" value="Genomic_DNA"/>
</dbReference>
<feature type="compositionally biased region" description="Polar residues" evidence="11">
    <location>
        <begin position="296"/>
        <end position="307"/>
    </location>
</feature>
<evidence type="ECO:0000313" key="13">
    <source>
        <dbReference type="EMBL" id="KAA8575952.1"/>
    </source>
</evidence>
<dbReference type="PANTHER" id="PTHR45667">
    <property type="entry name" value="S-ADENOSYLMETHIONINE MITOCHONDRIAL CARRIER PROTEIN"/>
    <property type="match status" value="1"/>
</dbReference>
<feature type="repeat" description="Solcar" evidence="9">
    <location>
        <begin position="260"/>
        <end position="400"/>
    </location>
</feature>
<keyword evidence="3 10" id="KW-0813">Transport</keyword>
<comment type="subcellular location">
    <subcellularLocation>
        <location evidence="1">Membrane</location>
        <topology evidence="1">Multi-pass membrane protein</topology>
    </subcellularLocation>
</comment>
<evidence type="ECO:0000256" key="10">
    <source>
        <dbReference type="RuleBase" id="RU000488"/>
    </source>
</evidence>
<keyword evidence="6" id="KW-0999">Mitochondrion inner membrane</keyword>
<keyword evidence="4 9" id="KW-0812">Transmembrane</keyword>
<dbReference type="Proteomes" id="UP000322873">
    <property type="component" value="Unassembled WGS sequence"/>
</dbReference>
<comment type="similarity">
    <text evidence="2 10">Belongs to the mitochondrial carrier (TC 2.A.29) family.</text>
</comment>
<dbReference type="InterPro" id="IPR023395">
    <property type="entry name" value="MCP_dom_sf"/>
</dbReference>
<feature type="transmembrane region" description="Helical" evidence="12">
    <location>
        <begin position="121"/>
        <end position="143"/>
    </location>
</feature>
<gene>
    <name evidence="13" type="ORF">EYC84_006117</name>
</gene>
<keyword evidence="14" id="KW-1185">Reference proteome</keyword>
<dbReference type="AlphaFoldDB" id="A0A5M9K7B6"/>
<accession>A0A5M9K7B6</accession>
<dbReference type="GO" id="GO:0016020">
    <property type="term" value="C:membrane"/>
    <property type="evidence" value="ECO:0007669"/>
    <property type="project" value="UniProtKB-SubCell"/>
</dbReference>
<dbReference type="PROSITE" id="PS50920">
    <property type="entry name" value="SOLCAR"/>
    <property type="match status" value="3"/>
</dbReference>
<dbReference type="FunFam" id="1.50.40.10:FF:000095">
    <property type="entry name" value="Mitochondrial carrier protein"/>
    <property type="match status" value="1"/>
</dbReference>
<reference evidence="13 14" key="1">
    <citation type="submission" date="2019-06" db="EMBL/GenBank/DDBJ databases">
        <title>Genome Sequence of the Brown Rot Fungal Pathogen Monilinia fructicola.</title>
        <authorList>
            <person name="De Miccolis Angelini R.M."/>
            <person name="Landi L."/>
            <person name="Abate D."/>
            <person name="Pollastro S."/>
            <person name="Romanazzi G."/>
            <person name="Faretra F."/>
        </authorList>
    </citation>
    <scope>NUCLEOTIDE SEQUENCE [LARGE SCALE GENOMIC DNA]</scope>
    <source>
        <strain evidence="13 14">Mfrc123</strain>
    </source>
</reference>
<keyword evidence="8 9" id="KW-0472">Membrane</keyword>
<protein>
    <recommendedName>
        <fullName evidence="15">Mitochondrial carrier protein</fullName>
    </recommendedName>
</protein>
<feature type="compositionally biased region" description="Low complexity" evidence="11">
    <location>
        <begin position="332"/>
        <end position="348"/>
    </location>
</feature>
<feature type="repeat" description="Solcar" evidence="9">
    <location>
        <begin position="61"/>
        <end position="149"/>
    </location>
</feature>
<feature type="region of interest" description="Disordered" evidence="11">
    <location>
        <begin position="296"/>
        <end position="352"/>
    </location>
</feature>
<dbReference type="Gene3D" id="1.50.40.10">
    <property type="entry name" value="Mitochondrial carrier domain"/>
    <property type="match status" value="2"/>
</dbReference>
<evidence type="ECO:0000256" key="8">
    <source>
        <dbReference type="ARBA" id="ARBA00023136"/>
    </source>
</evidence>
<evidence type="ECO:0000256" key="2">
    <source>
        <dbReference type="ARBA" id="ARBA00006375"/>
    </source>
</evidence>
<evidence type="ECO:0000256" key="1">
    <source>
        <dbReference type="ARBA" id="ARBA00004141"/>
    </source>
</evidence>
<dbReference type="Pfam" id="PF00153">
    <property type="entry name" value="Mito_carr"/>
    <property type="match status" value="4"/>
</dbReference>
<feature type="transmembrane region" description="Helical" evidence="12">
    <location>
        <begin position="155"/>
        <end position="177"/>
    </location>
</feature>
<dbReference type="VEuPathDB" id="FungiDB:MFRU_033g00830"/>
<sequence>MSLTSRVVNLFSSGSTGLPAEDRTKFGIVDDGGETIKAGVGKGLLGSKSMAQEEIEEEGRPPYLYAMIAGGIGGTTGDLLMHSLDTVKTRQQGDPHVPPKYTKLSTSYSTILRQEGIRRGLYGGWVPALLGSFPGTIIFFGTYEYSKRHLIDNGISPWFAYLSSGFVADFAASFIYVPSEVLKTRLQLQGRHNNPFFKSGYNYKNTVHAARTIVKQEGFSALFYGYRATIVRDLPFSALQFAFYEQGQTWARRWKESREIGLPLELLTGAAAGGLAGVITCPLDVVKTRIQTQVISNPESTSRQTSKSTKDHSPQSNRTKSVSTKPTKHQTRSISTSSPSTHTPRPGSIILDTSSVPTGLKLIYKTEGIAGLFRGVGPRFVWTSTQSSCMLVLYQYILKRLESSSLQQDQESIV</sequence>
<evidence type="ECO:0008006" key="15">
    <source>
        <dbReference type="Google" id="ProtNLM"/>
    </source>
</evidence>
<evidence type="ECO:0000256" key="3">
    <source>
        <dbReference type="ARBA" id="ARBA00022448"/>
    </source>
</evidence>
<proteinExistence type="inferred from homology"/>
<organism evidence="13 14">
    <name type="scientific">Monilinia fructicola</name>
    <name type="common">Brown rot fungus</name>
    <name type="synonym">Ciboria fructicola</name>
    <dbReference type="NCBI Taxonomy" id="38448"/>
    <lineage>
        <taxon>Eukaryota</taxon>
        <taxon>Fungi</taxon>
        <taxon>Dikarya</taxon>
        <taxon>Ascomycota</taxon>
        <taxon>Pezizomycotina</taxon>
        <taxon>Leotiomycetes</taxon>
        <taxon>Helotiales</taxon>
        <taxon>Sclerotiniaceae</taxon>
        <taxon>Monilinia</taxon>
    </lineage>
</organism>
<evidence type="ECO:0000256" key="5">
    <source>
        <dbReference type="ARBA" id="ARBA00022737"/>
    </source>
</evidence>
<evidence type="ECO:0000256" key="6">
    <source>
        <dbReference type="ARBA" id="ARBA00022792"/>
    </source>
</evidence>
<evidence type="ECO:0000256" key="7">
    <source>
        <dbReference type="ARBA" id="ARBA00022989"/>
    </source>
</evidence>
<dbReference type="OrthoDB" id="415315at2759"/>
<dbReference type="InterPro" id="IPR018108">
    <property type="entry name" value="MCP_transmembrane"/>
</dbReference>
<dbReference type="SUPFAM" id="SSF103506">
    <property type="entry name" value="Mitochondrial carrier"/>
    <property type="match status" value="1"/>
</dbReference>
<evidence type="ECO:0000256" key="9">
    <source>
        <dbReference type="PROSITE-ProRule" id="PRU00282"/>
    </source>
</evidence>
<comment type="caution">
    <text evidence="13">The sequence shown here is derived from an EMBL/GenBank/DDBJ whole genome shotgun (WGS) entry which is preliminary data.</text>
</comment>
<evidence type="ECO:0000256" key="12">
    <source>
        <dbReference type="SAM" id="Phobius"/>
    </source>
</evidence>
<keyword evidence="6" id="KW-0496">Mitochondrion</keyword>
<name>A0A5M9K7B6_MONFR</name>
<evidence type="ECO:0000256" key="4">
    <source>
        <dbReference type="ARBA" id="ARBA00022692"/>
    </source>
</evidence>
<feature type="repeat" description="Solcar" evidence="9">
    <location>
        <begin position="156"/>
        <end position="250"/>
    </location>
</feature>
<keyword evidence="7 12" id="KW-1133">Transmembrane helix</keyword>
<feature type="compositionally biased region" description="Polar residues" evidence="11">
    <location>
        <begin position="314"/>
        <end position="325"/>
    </location>
</feature>
<evidence type="ECO:0000313" key="14">
    <source>
        <dbReference type="Proteomes" id="UP000322873"/>
    </source>
</evidence>